<name>A0A6L6LVB7_9FIRM</name>
<dbReference type="InterPro" id="IPR009057">
    <property type="entry name" value="Homeodomain-like_sf"/>
</dbReference>
<proteinExistence type="predicted"/>
<dbReference type="SUPFAM" id="SSF46689">
    <property type="entry name" value="Homeodomain-like"/>
    <property type="match status" value="1"/>
</dbReference>
<evidence type="ECO:0000313" key="5">
    <source>
        <dbReference type="EMBL" id="MTS28209.1"/>
    </source>
</evidence>
<dbReference type="PANTHER" id="PTHR43280">
    <property type="entry name" value="ARAC-FAMILY TRANSCRIPTIONAL REGULATOR"/>
    <property type="match status" value="1"/>
</dbReference>
<dbReference type="GO" id="GO:0003700">
    <property type="term" value="F:DNA-binding transcription factor activity"/>
    <property type="evidence" value="ECO:0007669"/>
    <property type="project" value="InterPro"/>
</dbReference>
<dbReference type="GO" id="GO:0043565">
    <property type="term" value="F:sequence-specific DNA binding"/>
    <property type="evidence" value="ECO:0007669"/>
    <property type="project" value="InterPro"/>
</dbReference>
<dbReference type="RefSeq" id="WP_172726063.1">
    <property type="nucleotide sequence ID" value="NZ_WMZN01000010.1"/>
</dbReference>
<dbReference type="InterPro" id="IPR018062">
    <property type="entry name" value="HTH_AraC-typ_CS"/>
</dbReference>
<accession>A0A6L6LVB7</accession>
<comment type="caution">
    <text evidence="5">The sequence shown here is derived from an EMBL/GenBank/DDBJ whole genome shotgun (WGS) entry which is preliminary data.</text>
</comment>
<dbReference type="Proteomes" id="UP000472755">
    <property type="component" value="Unassembled WGS sequence"/>
</dbReference>
<evidence type="ECO:0000256" key="3">
    <source>
        <dbReference type="ARBA" id="ARBA00023163"/>
    </source>
</evidence>
<dbReference type="PROSITE" id="PS00041">
    <property type="entry name" value="HTH_ARAC_FAMILY_1"/>
    <property type="match status" value="1"/>
</dbReference>
<evidence type="ECO:0000313" key="6">
    <source>
        <dbReference type="Proteomes" id="UP000472755"/>
    </source>
</evidence>
<dbReference type="AlphaFoldDB" id="A0A6L6LVB7"/>
<organism evidence="5 6">
    <name type="scientific">Ruthenibacterium lactatiformans</name>
    <dbReference type="NCBI Taxonomy" id="1550024"/>
    <lineage>
        <taxon>Bacteria</taxon>
        <taxon>Bacillati</taxon>
        <taxon>Bacillota</taxon>
        <taxon>Clostridia</taxon>
        <taxon>Eubacteriales</taxon>
        <taxon>Oscillospiraceae</taxon>
        <taxon>Ruthenibacterium</taxon>
    </lineage>
</organism>
<keyword evidence="2" id="KW-0238">DNA-binding</keyword>
<dbReference type="Gene3D" id="1.10.10.60">
    <property type="entry name" value="Homeodomain-like"/>
    <property type="match status" value="2"/>
</dbReference>
<keyword evidence="1" id="KW-0805">Transcription regulation</keyword>
<evidence type="ECO:0000256" key="1">
    <source>
        <dbReference type="ARBA" id="ARBA00023015"/>
    </source>
</evidence>
<gene>
    <name evidence="5" type="ORF">GMD59_13060</name>
</gene>
<evidence type="ECO:0000259" key="4">
    <source>
        <dbReference type="PROSITE" id="PS01124"/>
    </source>
</evidence>
<keyword evidence="3" id="KW-0804">Transcription</keyword>
<dbReference type="PROSITE" id="PS01124">
    <property type="entry name" value="HTH_ARAC_FAMILY_2"/>
    <property type="match status" value="1"/>
</dbReference>
<dbReference type="SMART" id="SM00342">
    <property type="entry name" value="HTH_ARAC"/>
    <property type="match status" value="1"/>
</dbReference>
<evidence type="ECO:0000256" key="2">
    <source>
        <dbReference type="ARBA" id="ARBA00023125"/>
    </source>
</evidence>
<dbReference type="EMBL" id="WMZU01000023">
    <property type="protein sequence ID" value="MTS28209.1"/>
    <property type="molecule type" value="Genomic_DNA"/>
</dbReference>
<reference evidence="5 6" key="1">
    <citation type="journal article" date="2019" name="Nat. Med.">
        <title>A library of human gut bacterial isolates paired with longitudinal multiomics data enables mechanistic microbiome research.</title>
        <authorList>
            <person name="Poyet M."/>
            <person name="Groussin M."/>
            <person name="Gibbons S.M."/>
            <person name="Avila-Pacheco J."/>
            <person name="Jiang X."/>
            <person name="Kearney S.M."/>
            <person name="Perrotta A.R."/>
            <person name="Berdy B."/>
            <person name="Zhao S."/>
            <person name="Lieberman T.D."/>
            <person name="Swanson P.K."/>
            <person name="Smith M."/>
            <person name="Roesemann S."/>
            <person name="Alexander J.E."/>
            <person name="Rich S.A."/>
            <person name="Livny J."/>
            <person name="Vlamakis H."/>
            <person name="Clish C."/>
            <person name="Bullock K."/>
            <person name="Deik A."/>
            <person name="Scott J."/>
            <person name="Pierce K.A."/>
            <person name="Xavier R.J."/>
            <person name="Alm E.J."/>
        </authorList>
    </citation>
    <scope>NUCLEOTIDE SEQUENCE [LARGE SCALE GENOMIC DNA]</scope>
    <source>
        <strain evidence="5 6">BIOML-A4</strain>
    </source>
</reference>
<dbReference type="InterPro" id="IPR018060">
    <property type="entry name" value="HTH_AraC"/>
</dbReference>
<sequence>MFFHRLMQRSGSFFRKLFLSYLLILLFLCGIMLFLSQQLIRSISVYAESEAKQSVASYRSAIEGVLTSLSTLSQELTTDASLRACIACEGDFPVEIRYGLPQVIDKFGSYKFLNEYLDMIFLYLPAPNYVITDSSAYSPETWCRSFGLDMSFFDDLLRHHAGTMFPLHFSGTMGDKTIVLYSIDSVVSREPSAVLGFVVDPTLSSARAGLSSLLTAYDSDGNALFYSAPEAKDIPFSFVAGEGMTTAENMVFYALPDAKFPLTFVSSTPISEFAPILSTSKTVTIVCFVLLAIGGAILSYSLAVHNYRPLQHLAKKAAGNDTPSSPPMEYLERSIDELVKMRTITAEADRNHHTLYCDNLFNKLLYGEILSESLMQEYAQKYNLSLPDGRVQLVCIHSNQPGIRESIRKFIAGHAQAPDAYYAIDGVHGLKLLFFGESGLALCDYFCGSYPQVCTSGEFRIAVSAPHRNLIQLSVAYDETQKVLDHMRFLGLTGLFSYFDLQKISQDDRADRMFEIWFNKFYNFLVEQNMDAASSVQQQIFNELKNGHYPLQFIKCKVFSFIDHTISAISVMSSKSSEIWEQNAFSDRLLSCSSIDQLENTYYSIFEQLSQFVWDSSTQETVSERIQQITQQNFKDPMFGVSYVADQLGVSSAYVSKVFKKATGGTLLDHVQGLRIAFAKELMRTTDDTLSSIALQSGFTNDVSFIRVFKKFEGVTPGKYRSMISSQKEGSLD</sequence>
<dbReference type="PANTHER" id="PTHR43280:SF2">
    <property type="entry name" value="HTH-TYPE TRANSCRIPTIONAL REGULATOR EXSA"/>
    <property type="match status" value="1"/>
</dbReference>
<protein>
    <submittedName>
        <fullName evidence="5">Helix-turn-helix domain-containing protein</fullName>
    </submittedName>
</protein>
<feature type="domain" description="HTH araC/xylS-type" evidence="4">
    <location>
        <begin position="624"/>
        <end position="723"/>
    </location>
</feature>
<dbReference type="Pfam" id="PF12833">
    <property type="entry name" value="HTH_18"/>
    <property type="match status" value="1"/>
</dbReference>